<dbReference type="PANTHER" id="PTHR43881">
    <property type="entry name" value="GAMMA-GLUTAMYLTRANSPEPTIDASE (AFU_ORTHOLOGUE AFUA_4G13580)"/>
    <property type="match status" value="1"/>
</dbReference>
<dbReference type="RefSeq" id="WP_196124509.1">
    <property type="nucleotide sequence ID" value="NZ_JADPMR010000004.1"/>
</dbReference>
<name>A0ABS0GK68_9VIBR</name>
<dbReference type="EMBL" id="JADPMR010000004">
    <property type="protein sequence ID" value="MBF9002614.1"/>
    <property type="molecule type" value="Genomic_DNA"/>
</dbReference>
<organism evidence="1 2">
    <name type="scientific">Vibrio nitrifigilis</name>
    <dbReference type="NCBI Taxonomy" id="2789781"/>
    <lineage>
        <taxon>Bacteria</taxon>
        <taxon>Pseudomonadati</taxon>
        <taxon>Pseudomonadota</taxon>
        <taxon>Gammaproteobacteria</taxon>
        <taxon>Vibrionales</taxon>
        <taxon>Vibrionaceae</taxon>
        <taxon>Vibrio</taxon>
    </lineage>
</organism>
<evidence type="ECO:0000313" key="2">
    <source>
        <dbReference type="Proteomes" id="UP000597206"/>
    </source>
</evidence>
<proteinExistence type="predicted"/>
<comment type="caution">
    <text evidence="1">The sequence shown here is derived from an EMBL/GenBank/DDBJ whole genome shotgun (WGS) entry which is preliminary data.</text>
</comment>
<dbReference type="PANTHER" id="PTHR43881:SF5">
    <property type="entry name" value="GAMMA-GLUTAMYLTRANSPEPTIDASE"/>
    <property type="match status" value="1"/>
</dbReference>
<dbReference type="Pfam" id="PF01019">
    <property type="entry name" value="G_glu_transpept"/>
    <property type="match status" value="1"/>
</dbReference>
<dbReference type="SUPFAM" id="SSF56235">
    <property type="entry name" value="N-terminal nucleophile aminohydrolases (Ntn hydrolases)"/>
    <property type="match status" value="1"/>
</dbReference>
<accession>A0ABS0GK68</accession>
<dbReference type="InterPro" id="IPR043138">
    <property type="entry name" value="GGT_lsub"/>
</dbReference>
<dbReference type="InterPro" id="IPR043137">
    <property type="entry name" value="GGT_ssub_C"/>
</dbReference>
<gene>
    <name evidence="1" type="ORF">I1A42_19245</name>
</gene>
<dbReference type="Proteomes" id="UP000597206">
    <property type="component" value="Unassembled WGS sequence"/>
</dbReference>
<keyword evidence="2" id="KW-1185">Reference proteome</keyword>
<dbReference type="PRINTS" id="PR01210">
    <property type="entry name" value="GGTRANSPTASE"/>
</dbReference>
<evidence type="ECO:0000313" key="1">
    <source>
        <dbReference type="EMBL" id="MBF9002614.1"/>
    </source>
</evidence>
<sequence length="522" mass="56687">MPTNQTSFTAPHAKAAQVGQQILDAGGTASEAMVAAAAMISVQYPHMNGLGGDGFWIIAKPGETPITIDACGHAAHQIDIQAYRAVGTELADSGGNAAITMAGAVAGWQKALEYDHSNQELSHLLQPAINAAREGITVTDSLAFASHKTFARLQFFPEFGDLYLKNGMPLSAGETVVNPALAQTLEHLAKVGLEDFYRGSLAEQLAQELEAAGSPLRLDDFNEYRAVVGEPLTTHISKGQLYNLGAPTQGLASLLILAIYDQLIRDNLLELDHMHLLVEATKQAFIIRDQVICDPNDLTQPLQTWLDPDVIQQAVSHIKRDHALPWPHVAKPGDTVWMGACDQYGTMVSFIQSVYWEFGSGLVLPSSGIVWNCRGKSFSLDEGHHNCLAPGKKPFHTLNPAYAELSDGRRMVYGTMGGEGQPQTQACLFSRYLYQDYSLQDSVAAPRWLLGRTWGDSTFSLRLEQTLYQQYGEPLIKLGHEITSVPDNNELMGHAGAIVLDTQGKISATSDPRSDGTYTLGE</sequence>
<dbReference type="InterPro" id="IPR052896">
    <property type="entry name" value="GGT-like_enzyme"/>
</dbReference>
<reference evidence="1 2" key="1">
    <citation type="submission" date="2020-11" db="EMBL/GenBank/DDBJ databases">
        <title>Vibrio nitrifigilis sp. nov., a marine nitrogen-fixing bacterium isolated from the lagoon sediment of an islet inside an atoll.</title>
        <authorList>
            <person name="Wang L.-T."/>
            <person name="Shieh W.Y."/>
        </authorList>
    </citation>
    <scope>NUCLEOTIDE SEQUENCE [LARGE SCALE GENOMIC DNA]</scope>
    <source>
        <strain evidence="1 2">NFV-1</strain>
    </source>
</reference>
<dbReference type="InterPro" id="IPR029055">
    <property type="entry name" value="Ntn_hydrolases_N"/>
</dbReference>
<dbReference type="Gene3D" id="3.60.20.40">
    <property type="match status" value="1"/>
</dbReference>
<dbReference type="Gene3D" id="1.10.246.130">
    <property type="match status" value="1"/>
</dbReference>
<protein>
    <submittedName>
        <fullName evidence="1">Gamma-glutamyltransferase family protein</fullName>
    </submittedName>
</protein>